<evidence type="ECO:0000256" key="1">
    <source>
        <dbReference type="SAM" id="Phobius"/>
    </source>
</evidence>
<proteinExistence type="predicted"/>
<keyword evidence="1" id="KW-0812">Transmembrane</keyword>
<sequence length="151" mass="17512">MNCKLSKDSLIELQLIRPELMSDDAPCPCCEQRVNQHRNGRRIGRIPFTCYNICPRMKRASRKSSVVRYMMINYSRLIFLLMGMIIYQHSLCIAGKFRVYEQPSDQLCYWQGDAPFCFIGSGCPIRTTNMGSSKFGDRAYCWIGVKFYCCV</sequence>
<accession>A0A819W672</accession>
<evidence type="ECO:0000313" key="4">
    <source>
        <dbReference type="Proteomes" id="UP000663868"/>
    </source>
</evidence>
<keyword evidence="1" id="KW-1133">Transmembrane helix</keyword>
<comment type="caution">
    <text evidence="3">The sequence shown here is derived from an EMBL/GenBank/DDBJ whole genome shotgun (WGS) entry which is preliminary data.</text>
</comment>
<evidence type="ECO:0000313" key="2">
    <source>
        <dbReference type="EMBL" id="CAF1188363.1"/>
    </source>
</evidence>
<protein>
    <submittedName>
        <fullName evidence="3">Uncharacterized protein</fullName>
    </submittedName>
</protein>
<dbReference type="Proteomes" id="UP000663860">
    <property type="component" value="Unassembled WGS sequence"/>
</dbReference>
<evidence type="ECO:0000313" key="3">
    <source>
        <dbReference type="EMBL" id="CAF4117866.1"/>
    </source>
</evidence>
<dbReference type="Proteomes" id="UP000663868">
    <property type="component" value="Unassembled WGS sequence"/>
</dbReference>
<dbReference type="EMBL" id="CAJNOE010000386">
    <property type="protein sequence ID" value="CAF1188363.1"/>
    <property type="molecule type" value="Genomic_DNA"/>
</dbReference>
<organism evidence="3 4">
    <name type="scientific">Adineta steineri</name>
    <dbReference type="NCBI Taxonomy" id="433720"/>
    <lineage>
        <taxon>Eukaryota</taxon>
        <taxon>Metazoa</taxon>
        <taxon>Spiralia</taxon>
        <taxon>Gnathifera</taxon>
        <taxon>Rotifera</taxon>
        <taxon>Eurotatoria</taxon>
        <taxon>Bdelloidea</taxon>
        <taxon>Adinetida</taxon>
        <taxon>Adinetidae</taxon>
        <taxon>Adineta</taxon>
    </lineage>
</organism>
<feature type="transmembrane region" description="Helical" evidence="1">
    <location>
        <begin position="66"/>
        <end position="87"/>
    </location>
</feature>
<reference evidence="3" key="1">
    <citation type="submission" date="2021-02" db="EMBL/GenBank/DDBJ databases">
        <authorList>
            <person name="Nowell W R."/>
        </authorList>
    </citation>
    <scope>NUCLEOTIDE SEQUENCE</scope>
</reference>
<gene>
    <name evidence="2" type="ORF">IZO911_LOCUS27887</name>
    <name evidence="3" type="ORF">KXQ929_LOCUS35462</name>
</gene>
<keyword evidence="1" id="KW-0472">Membrane</keyword>
<dbReference type="EMBL" id="CAJOBB010005155">
    <property type="protein sequence ID" value="CAF4117866.1"/>
    <property type="molecule type" value="Genomic_DNA"/>
</dbReference>
<name>A0A819W672_9BILA</name>
<dbReference type="AlphaFoldDB" id="A0A819W672"/>